<feature type="transmembrane region" description="Helical" evidence="1">
    <location>
        <begin position="15"/>
        <end position="33"/>
    </location>
</feature>
<keyword evidence="1" id="KW-0472">Membrane</keyword>
<gene>
    <name evidence="2" type="primary">ORF11</name>
</gene>
<proteinExistence type="predicted"/>
<accession>A0A0F6NU00</accession>
<sequence length="36" mass="3861">MLCCSIHDHPLTAKAAVGVVIVSVLLLGLVCICRRR</sequence>
<evidence type="ECO:0000313" key="2">
    <source>
        <dbReference type="EMBL" id="AIT52519.1"/>
    </source>
</evidence>
<evidence type="ECO:0000256" key="1">
    <source>
        <dbReference type="SAM" id="Phobius"/>
    </source>
</evidence>
<name>A0A0F6NU00_9CLOS</name>
<keyword evidence="1" id="KW-0812">Transmembrane</keyword>
<reference evidence="2" key="1">
    <citation type="journal article" date="2014" name="J. Virol. Methods">
        <title>Relative quantitation goes viral: An RT-qPCR assay for a grapevine virus.</title>
        <authorList>
            <person name="Bester R."/>
            <person name="Pepler P.T."/>
            <person name="Burger J.T."/>
            <person name="Maree H.J."/>
        </authorList>
    </citation>
    <scope>NUCLEOTIDE SEQUENCE</scope>
    <source>
        <strain evidence="2">GH24</strain>
    </source>
</reference>
<keyword evidence="1" id="KW-1133">Transmembrane helix</keyword>
<protein>
    <submittedName>
        <fullName evidence="2">4 kDa protein</fullName>
    </submittedName>
</protein>
<dbReference type="EMBL" id="KM058745">
    <property type="protein sequence ID" value="AIT52519.1"/>
    <property type="molecule type" value="Genomic_RNA"/>
</dbReference>
<organism evidence="2">
    <name type="scientific">Grapevine leafroll-associated virus 3</name>
    <dbReference type="NCBI Taxonomy" id="55951"/>
    <lineage>
        <taxon>Viruses</taxon>
        <taxon>Riboviria</taxon>
        <taxon>Orthornavirae</taxon>
        <taxon>Kitrinoviricota</taxon>
        <taxon>Alsuviricetes</taxon>
        <taxon>Martellivirales</taxon>
        <taxon>Closteroviridae</taxon>
        <taxon>Ampelovirus</taxon>
        <taxon>Ampelovirus trivitis</taxon>
    </lineage>
</organism>